<dbReference type="KEGG" id="stae:HNV11_07190"/>
<sequence>MPSALIIGAGMAGLTAARELTRYGWDVVVLDKGRGVGGRMATRRIEPASSQTMPAGLIRADHGASYFPVRTPEFRQVVAQLIEAHVVKEWHLETAQVADVSVEGPYYTGVEGMSAVPKYLARNLTIQTNQKVIRITSEAAGWLVETESGESYRAEALISTLPAPQALMLLQQSSFNLSAADQTALSGIRYQPCLAVIAALSEPSRIPAPGAVRHPTDDVAWVADNQQKGISSNPSVTVHASAAFSQRHLEDADLNAVGRQLLNQLDEWIPANAVATIQVHRWRYSLADERYPAPFLNAQAPFPLVFGGDGFGAGGVEGAFMSGLRLAEFLQQNRR</sequence>
<dbReference type="Proteomes" id="UP000502756">
    <property type="component" value="Chromosome"/>
</dbReference>
<reference evidence="2 3" key="1">
    <citation type="submission" date="2020-05" db="EMBL/GenBank/DDBJ databases">
        <title>Genome sequencing of Spirosoma sp. TS118.</title>
        <authorList>
            <person name="Lee J.-H."/>
            <person name="Jeong S."/>
            <person name="Zhao L."/>
            <person name="Jung J.-H."/>
            <person name="Kim M.-K."/>
            <person name="Lim S."/>
        </authorList>
    </citation>
    <scope>NUCLEOTIDE SEQUENCE [LARGE SCALE GENOMIC DNA]</scope>
    <source>
        <strain evidence="2 3">TS118</strain>
    </source>
</reference>
<protein>
    <submittedName>
        <fullName evidence="2">NAD(P)-binding protein</fullName>
    </submittedName>
</protein>
<dbReference type="InterPro" id="IPR002937">
    <property type="entry name" value="Amino_oxidase"/>
</dbReference>
<dbReference type="RefSeq" id="WP_171739030.1">
    <property type="nucleotide sequence ID" value="NZ_CP053435.1"/>
</dbReference>
<dbReference type="EMBL" id="CP053435">
    <property type="protein sequence ID" value="QJW89191.1"/>
    <property type="molecule type" value="Genomic_DNA"/>
</dbReference>
<organism evidence="2 3">
    <name type="scientific">Spirosoma taeanense</name>
    <dbReference type="NCBI Taxonomy" id="2735870"/>
    <lineage>
        <taxon>Bacteria</taxon>
        <taxon>Pseudomonadati</taxon>
        <taxon>Bacteroidota</taxon>
        <taxon>Cytophagia</taxon>
        <taxon>Cytophagales</taxon>
        <taxon>Cytophagaceae</taxon>
        <taxon>Spirosoma</taxon>
    </lineage>
</organism>
<dbReference type="InterPro" id="IPR036188">
    <property type="entry name" value="FAD/NAD-bd_sf"/>
</dbReference>
<keyword evidence="3" id="KW-1185">Reference proteome</keyword>
<dbReference type="Gene3D" id="3.50.50.60">
    <property type="entry name" value="FAD/NAD(P)-binding domain"/>
    <property type="match status" value="1"/>
</dbReference>
<dbReference type="AlphaFoldDB" id="A0A6M5Y7H8"/>
<dbReference type="Gene3D" id="3.90.660.10">
    <property type="match status" value="1"/>
</dbReference>
<name>A0A6M5Y7H8_9BACT</name>
<proteinExistence type="predicted"/>
<dbReference type="PANTHER" id="PTHR16128">
    <property type="entry name" value="FAD/NAD(P)-BINDING OXIDOREDUCTASE FAMILY PROTEIN"/>
    <property type="match status" value="1"/>
</dbReference>
<dbReference type="Pfam" id="PF13450">
    <property type="entry name" value="NAD_binding_8"/>
    <property type="match status" value="1"/>
</dbReference>
<evidence type="ECO:0000313" key="2">
    <source>
        <dbReference type="EMBL" id="QJW89191.1"/>
    </source>
</evidence>
<dbReference type="SUPFAM" id="SSF51905">
    <property type="entry name" value="FAD/NAD(P)-binding domain"/>
    <property type="match status" value="1"/>
</dbReference>
<dbReference type="Pfam" id="PF01593">
    <property type="entry name" value="Amino_oxidase"/>
    <property type="match status" value="1"/>
</dbReference>
<accession>A0A6M5Y7H8</accession>
<feature type="domain" description="Amine oxidase" evidence="1">
    <location>
        <begin position="103"/>
        <end position="328"/>
    </location>
</feature>
<evidence type="ECO:0000259" key="1">
    <source>
        <dbReference type="Pfam" id="PF01593"/>
    </source>
</evidence>
<dbReference type="GO" id="GO:0016491">
    <property type="term" value="F:oxidoreductase activity"/>
    <property type="evidence" value="ECO:0007669"/>
    <property type="project" value="InterPro"/>
</dbReference>
<evidence type="ECO:0000313" key="3">
    <source>
        <dbReference type="Proteomes" id="UP000502756"/>
    </source>
</evidence>
<dbReference type="PANTHER" id="PTHR16128:SF5">
    <property type="entry name" value="FAD_NAD(P)-BINDING OXIDOREDUCTASE FAMILY PROTEIN"/>
    <property type="match status" value="1"/>
</dbReference>
<gene>
    <name evidence="2" type="ORF">HNV11_07190</name>
</gene>